<accession>A0A9Q8PLK4</accession>
<name>A0A9Q8PLK4_PASFU</name>
<dbReference type="KEGG" id="ffu:CLAFUR5_13635"/>
<reference evidence="2" key="2">
    <citation type="journal article" date="2022" name="Microb. Genom.">
        <title>A chromosome-scale genome assembly of the tomato pathogen Cladosporium fulvum reveals a compartmentalized genome architecture and the presence of a dispensable chromosome.</title>
        <authorList>
            <person name="Zaccaron A.Z."/>
            <person name="Chen L.H."/>
            <person name="Samaras A."/>
            <person name="Stergiopoulos I."/>
        </authorList>
    </citation>
    <scope>NUCLEOTIDE SEQUENCE</scope>
    <source>
        <strain evidence="2">Race5_Kim</strain>
    </source>
</reference>
<sequence length="199" mass="21216">MPSRHRYFTAAHAASYEQAHNLLEGSVAAGYLAHFGATEAAIALEALLKDPPLLTGPDGTPRWATNPKEQDIVDEYRAEGFQDSKGNWHPPLSPINVPSPRSKVKRRNAVKDKSGTGAQGVAGKSGVQRSGAVRGHRGPGGQGGGRVEKKSGSKSKVKRGSKERKDSVVDTWFGGGRINADFTTGHALRSSPRRQRGSV</sequence>
<dbReference type="RefSeq" id="XP_047769028.1">
    <property type="nucleotide sequence ID" value="XM_047912783.1"/>
</dbReference>
<dbReference type="AlphaFoldDB" id="A0A9Q8PLK4"/>
<feature type="region of interest" description="Disordered" evidence="1">
    <location>
        <begin position="82"/>
        <end position="199"/>
    </location>
</feature>
<reference evidence="2" key="1">
    <citation type="submission" date="2021-12" db="EMBL/GenBank/DDBJ databases">
        <authorList>
            <person name="Zaccaron A."/>
            <person name="Stergiopoulos I."/>
        </authorList>
    </citation>
    <scope>NUCLEOTIDE SEQUENCE</scope>
    <source>
        <strain evidence="2">Race5_Kim</strain>
    </source>
</reference>
<keyword evidence="3" id="KW-1185">Reference proteome</keyword>
<dbReference type="OrthoDB" id="10473446at2759"/>
<gene>
    <name evidence="2" type="ORF">CLAFUR5_13635</name>
</gene>
<protein>
    <submittedName>
        <fullName evidence="2">Uncharacterized protein</fullName>
    </submittedName>
</protein>
<organism evidence="2 3">
    <name type="scientific">Passalora fulva</name>
    <name type="common">Tomato leaf mold</name>
    <name type="synonym">Cladosporium fulvum</name>
    <dbReference type="NCBI Taxonomy" id="5499"/>
    <lineage>
        <taxon>Eukaryota</taxon>
        <taxon>Fungi</taxon>
        <taxon>Dikarya</taxon>
        <taxon>Ascomycota</taxon>
        <taxon>Pezizomycotina</taxon>
        <taxon>Dothideomycetes</taxon>
        <taxon>Dothideomycetidae</taxon>
        <taxon>Mycosphaerellales</taxon>
        <taxon>Mycosphaerellaceae</taxon>
        <taxon>Fulvia</taxon>
    </lineage>
</organism>
<dbReference type="EMBL" id="CP090174">
    <property type="protein sequence ID" value="UJO24662.1"/>
    <property type="molecule type" value="Genomic_DNA"/>
</dbReference>
<dbReference type="Proteomes" id="UP000756132">
    <property type="component" value="Chromosome 12"/>
</dbReference>
<proteinExistence type="predicted"/>
<feature type="compositionally biased region" description="Basic residues" evidence="1">
    <location>
        <begin position="152"/>
        <end position="162"/>
    </location>
</feature>
<dbReference type="GeneID" id="71993513"/>
<evidence type="ECO:0000256" key="1">
    <source>
        <dbReference type="SAM" id="MobiDB-lite"/>
    </source>
</evidence>
<evidence type="ECO:0000313" key="2">
    <source>
        <dbReference type="EMBL" id="UJO24662.1"/>
    </source>
</evidence>
<evidence type="ECO:0000313" key="3">
    <source>
        <dbReference type="Proteomes" id="UP000756132"/>
    </source>
</evidence>